<dbReference type="AlphaFoldDB" id="A0A915NUJ8"/>
<evidence type="ECO:0000256" key="1">
    <source>
        <dbReference type="SAM" id="MobiDB-lite"/>
    </source>
</evidence>
<accession>A0A915NUJ8</accession>
<dbReference type="WBParaSite" id="scf7180000421776.g7734">
    <property type="protein sequence ID" value="scf7180000421776.g7734"/>
    <property type="gene ID" value="scf7180000421776.g7734"/>
</dbReference>
<dbReference type="Proteomes" id="UP000887560">
    <property type="component" value="Unplaced"/>
</dbReference>
<evidence type="ECO:0000313" key="2">
    <source>
        <dbReference type="Proteomes" id="UP000887560"/>
    </source>
</evidence>
<protein>
    <submittedName>
        <fullName evidence="3">Uncharacterized protein</fullName>
    </submittedName>
</protein>
<reference evidence="3" key="1">
    <citation type="submission" date="2022-11" db="UniProtKB">
        <authorList>
            <consortium name="WormBaseParasite"/>
        </authorList>
    </citation>
    <scope>IDENTIFICATION</scope>
</reference>
<feature type="compositionally biased region" description="Polar residues" evidence="1">
    <location>
        <begin position="7"/>
        <end position="22"/>
    </location>
</feature>
<sequence>EEEEQQYQKQNSTFHESSINQAEQHRYQQLLKENMELKRQIETVNK</sequence>
<organism evidence="2 3">
    <name type="scientific">Meloidogyne floridensis</name>
    <dbReference type="NCBI Taxonomy" id="298350"/>
    <lineage>
        <taxon>Eukaryota</taxon>
        <taxon>Metazoa</taxon>
        <taxon>Ecdysozoa</taxon>
        <taxon>Nematoda</taxon>
        <taxon>Chromadorea</taxon>
        <taxon>Rhabditida</taxon>
        <taxon>Tylenchina</taxon>
        <taxon>Tylenchomorpha</taxon>
        <taxon>Tylenchoidea</taxon>
        <taxon>Meloidogynidae</taxon>
        <taxon>Meloidogyninae</taxon>
        <taxon>Meloidogyne</taxon>
    </lineage>
</organism>
<proteinExistence type="predicted"/>
<feature type="region of interest" description="Disordered" evidence="1">
    <location>
        <begin position="1"/>
        <end position="24"/>
    </location>
</feature>
<name>A0A915NUJ8_9BILA</name>
<keyword evidence="2" id="KW-1185">Reference proteome</keyword>
<evidence type="ECO:0000313" key="3">
    <source>
        <dbReference type="WBParaSite" id="scf7180000421776.g7734"/>
    </source>
</evidence>